<organism evidence="21 22">
    <name type="scientific">Bombilactobacillus mellifer</name>
    <dbReference type="NCBI Taxonomy" id="1218492"/>
    <lineage>
        <taxon>Bacteria</taxon>
        <taxon>Bacillati</taxon>
        <taxon>Bacillota</taxon>
        <taxon>Bacilli</taxon>
        <taxon>Lactobacillales</taxon>
        <taxon>Lactobacillaceae</taxon>
        <taxon>Bombilactobacillus</taxon>
    </lineage>
</organism>
<dbReference type="InterPro" id="IPR036412">
    <property type="entry name" value="HAD-like_sf"/>
</dbReference>
<comment type="caution">
    <text evidence="21">The sequence shown here is derived from an EMBL/GenBank/DDBJ whole genome shotgun (WGS) entry which is preliminary data.</text>
</comment>
<evidence type="ECO:0000256" key="2">
    <source>
        <dbReference type="ARBA" id="ARBA00006024"/>
    </source>
</evidence>
<dbReference type="GO" id="GO:0005507">
    <property type="term" value="F:copper ion binding"/>
    <property type="evidence" value="ECO:0007669"/>
    <property type="project" value="TreeGrafter"/>
</dbReference>
<evidence type="ECO:0000313" key="22">
    <source>
        <dbReference type="Proteomes" id="UP000033558"/>
    </source>
</evidence>
<dbReference type="Gene3D" id="2.70.150.10">
    <property type="entry name" value="Calcium-transporting ATPase, cytoplasmic transduction domain A"/>
    <property type="match status" value="1"/>
</dbReference>
<dbReference type="RefSeq" id="WP_046316972.1">
    <property type="nucleotide sequence ID" value="NZ_KQ034028.1"/>
</dbReference>
<keyword evidence="22" id="KW-1185">Reference proteome</keyword>
<gene>
    <name evidence="21" type="primary">copB</name>
    <name evidence="21" type="ORF">JG30_11540</name>
</gene>
<evidence type="ECO:0000256" key="11">
    <source>
        <dbReference type="ARBA" id="ARBA00022840"/>
    </source>
</evidence>
<protein>
    <recommendedName>
        <fullName evidence="3">P-type Cu(+) transporter</fullName>
        <ecNumber evidence="3">7.2.2.8</ecNumber>
    </recommendedName>
</protein>
<dbReference type="PANTHER" id="PTHR43520:SF5">
    <property type="entry name" value="CATION-TRANSPORTING P-TYPE ATPASE-RELATED"/>
    <property type="match status" value="1"/>
</dbReference>
<evidence type="ECO:0000256" key="10">
    <source>
        <dbReference type="ARBA" id="ARBA00022796"/>
    </source>
</evidence>
<dbReference type="GO" id="GO:0005524">
    <property type="term" value="F:ATP binding"/>
    <property type="evidence" value="ECO:0007669"/>
    <property type="project" value="UniProtKB-UniRule"/>
</dbReference>
<feature type="transmembrane region" description="Helical" evidence="19">
    <location>
        <begin position="58"/>
        <end position="77"/>
    </location>
</feature>
<evidence type="ECO:0000256" key="3">
    <source>
        <dbReference type="ARBA" id="ARBA00012517"/>
    </source>
</evidence>
<dbReference type="Gene3D" id="3.40.50.1000">
    <property type="entry name" value="HAD superfamily/HAD-like"/>
    <property type="match status" value="1"/>
</dbReference>
<dbReference type="NCBIfam" id="TIGR01525">
    <property type="entry name" value="ATPase-IB_hvy"/>
    <property type="match status" value="1"/>
</dbReference>
<keyword evidence="9 19" id="KW-0547">Nucleotide-binding</keyword>
<dbReference type="PRINTS" id="PR00119">
    <property type="entry name" value="CATATPASE"/>
</dbReference>
<feature type="transmembrane region" description="Helical" evidence="19">
    <location>
        <begin position="33"/>
        <end position="52"/>
    </location>
</feature>
<feature type="transmembrane region" description="Helical" evidence="19">
    <location>
        <begin position="98"/>
        <end position="117"/>
    </location>
</feature>
<dbReference type="Pfam" id="PF00702">
    <property type="entry name" value="Hydrolase"/>
    <property type="match status" value="1"/>
</dbReference>
<proteinExistence type="inferred from homology"/>
<keyword evidence="4" id="KW-0813">Transport</keyword>
<evidence type="ECO:0000256" key="12">
    <source>
        <dbReference type="ARBA" id="ARBA00022842"/>
    </source>
</evidence>
<dbReference type="GO" id="GO:0043682">
    <property type="term" value="F:P-type divalent copper transporter activity"/>
    <property type="evidence" value="ECO:0007669"/>
    <property type="project" value="TreeGrafter"/>
</dbReference>
<reference evidence="21 22" key="1">
    <citation type="submission" date="2015-01" db="EMBL/GenBank/DDBJ databases">
        <title>Comparative genomics of the lactic acid bacteria isolated from the honey bee gut.</title>
        <authorList>
            <person name="Ellegaard K.M."/>
            <person name="Tamarit D."/>
            <person name="Javelind E."/>
            <person name="Olofsson T."/>
            <person name="Andersson S.G."/>
            <person name="Vasquez A."/>
        </authorList>
    </citation>
    <scope>NUCLEOTIDE SEQUENCE [LARGE SCALE GENOMIC DNA]</scope>
    <source>
        <strain evidence="21 22">Bin4</strain>
    </source>
</reference>
<evidence type="ECO:0000256" key="1">
    <source>
        <dbReference type="ARBA" id="ARBA00004651"/>
    </source>
</evidence>
<dbReference type="GO" id="GO:0140581">
    <property type="term" value="F:P-type monovalent copper transporter activity"/>
    <property type="evidence" value="ECO:0007669"/>
    <property type="project" value="UniProtKB-EC"/>
</dbReference>
<dbReference type="GO" id="GO:0005886">
    <property type="term" value="C:plasma membrane"/>
    <property type="evidence" value="ECO:0007669"/>
    <property type="project" value="UniProtKB-SubCell"/>
</dbReference>
<dbReference type="InterPro" id="IPR023298">
    <property type="entry name" value="ATPase_P-typ_TM_dom_sf"/>
</dbReference>
<dbReference type="InterPro" id="IPR001757">
    <property type="entry name" value="P_typ_ATPase"/>
</dbReference>
<comment type="subcellular location">
    <subcellularLocation>
        <location evidence="1">Cell membrane</location>
        <topology evidence="1">Multi-pass membrane protein</topology>
    </subcellularLocation>
</comment>
<evidence type="ECO:0000256" key="13">
    <source>
        <dbReference type="ARBA" id="ARBA00022967"/>
    </source>
</evidence>
<keyword evidence="6" id="KW-0597">Phosphoprotein</keyword>
<dbReference type="PRINTS" id="PR00943">
    <property type="entry name" value="CUATPASE"/>
</dbReference>
<keyword evidence="13" id="KW-1278">Translocase</keyword>
<keyword evidence="16" id="KW-0406">Ion transport</keyword>
<keyword evidence="11 19" id="KW-0067">ATP-binding</keyword>
<dbReference type="OrthoDB" id="9813266at2"/>
<dbReference type="HOGENOM" id="CLU_001771_11_2_9"/>
<comment type="similarity">
    <text evidence="2 19">Belongs to the cation transport ATPase (P-type) (TC 3.A.3) family. Type IB subfamily.</text>
</comment>
<evidence type="ECO:0000256" key="9">
    <source>
        <dbReference type="ARBA" id="ARBA00022741"/>
    </source>
</evidence>
<evidence type="ECO:0000256" key="6">
    <source>
        <dbReference type="ARBA" id="ARBA00022553"/>
    </source>
</evidence>
<dbReference type="NCBIfam" id="TIGR01511">
    <property type="entry name" value="ATPase-IB1_Cu"/>
    <property type="match status" value="1"/>
</dbReference>
<feature type="transmembrane region" description="Helical" evidence="19">
    <location>
        <begin position="616"/>
        <end position="639"/>
    </location>
</feature>
<dbReference type="InterPro" id="IPR023299">
    <property type="entry name" value="ATPase_P-typ_cyto_dom_N"/>
</dbReference>
<feature type="transmembrane region" description="Helical" evidence="19">
    <location>
        <begin position="310"/>
        <end position="333"/>
    </location>
</feature>
<dbReference type="GO" id="GO:0016887">
    <property type="term" value="F:ATP hydrolysis activity"/>
    <property type="evidence" value="ECO:0007669"/>
    <property type="project" value="InterPro"/>
</dbReference>
<dbReference type="PATRIC" id="fig|1218492.5.peg.1297"/>
<dbReference type="EMBL" id="JXJQ01000009">
    <property type="protein sequence ID" value="KJY60966.1"/>
    <property type="molecule type" value="Genomic_DNA"/>
</dbReference>
<keyword evidence="15" id="KW-0186">Copper</keyword>
<dbReference type="Gene3D" id="3.40.1110.10">
    <property type="entry name" value="Calcium-transporting ATPase, cytoplasmic domain N"/>
    <property type="match status" value="1"/>
</dbReference>
<dbReference type="Pfam" id="PF00122">
    <property type="entry name" value="E1-E2_ATPase"/>
    <property type="match status" value="1"/>
</dbReference>
<evidence type="ECO:0000256" key="18">
    <source>
        <dbReference type="ARBA" id="ARBA00049289"/>
    </source>
</evidence>
<evidence type="ECO:0000256" key="15">
    <source>
        <dbReference type="ARBA" id="ARBA00023008"/>
    </source>
</evidence>
<comment type="catalytic activity">
    <reaction evidence="18">
        <text>Cu(+)(in) + ATP + H2O = Cu(+)(out) + ADP + phosphate + H(+)</text>
        <dbReference type="Rhea" id="RHEA:25792"/>
        <dbReference type="ChEBI" id="CHEBI:15377"/>
        <dbReference type="ChEBI" id="CHEBI:15378"/>
        <dbReference type="ChEBI" id="CHEBI:30616"/>
        <dbReference type="ChEBI" id="CHEBI:43474"/>
        <dbReference type="ChEBI" id="CHEBI:49552"/>
        <dbReference type="ChEBI" id="CHEBI:456216"/>
        <dbReference type="EC" id="7.2.2.8"/>
    </reaction>
</comment>
<accession>A0A0F4LTV0</accession>
<dbReference type="SUPFAM" id="SSF56784">
    <property type="entry name" value="HAD-like"/>
    <property type="match status" value="1"/>
</dbReference>
<feature type="transmembrane region" description="Helical" evidence="19">
    <location>
        <begin position="645"/>
        <end position="664"/>
    </location>
</feature>
<dbReference type="GO" id="GO:0055070">
    <property type="term" value="P:copper ion homeostasis"/>
    <property type="evidence" value="ECO:0007669"/>
    <property type="project" value="TreeGrafter"/>
</dbReference>
<evidence type="ECO:0000256" key="8">
    <source>
        <dbReference type="ARBA" id="ARBA00022723"/>
    </source>
</evidence>
<dbReference type="Proteomes" id="UP000033558">
    <property type="component" value="Unassembled WGS sequence"/>
</dbReference>
<keyword evidence="14 19" id="KW-1133">Transmembrane helix</keyword>
<dbReference type="AlphaFoldDB" id="A0A0F4LTV0"/>
<feature type="domain" description="P-type ATPase A" evidence="20">
    <location>
        <begin position="166"/>
        <end position="265"/>
    </location>
</feature>
<evidence type="ECO:0000256" key="14">
    <source>
        <dbReference type="ARBA" id="ARBA00022989"/>
    </source>
</evidence>
<evidence type="ECO:0000256" key="5">
    <source>
        <dbReference type="ARBA" id="ARBA00022475"/>
    </source>
</evidence>
<dbReference type="PANTHER" id="PTHR43520">
    <property type="entry name" value="ATP7, ISOFORM B"/>
    <property type="match status" value="1"/>
</dbReference>
<dbReference type="PROSITE" id="PS00154">
    <property type="entry name" value="ATPASE_E1_E2"/>
    <property type="match status" value="1"/>
</dbReference>
<evidence type="ECO:0000256" key="7">
    <source>
        <dbReference type="ARBA" id="ARBA00022692"/>
    </source>
</evidence>
<keyword evidence="8 19" id="KW-0479">Metal-binding</keyword>
<evidence type="ECO:0000256" key="16">
    <source>
        <dbReference type="ARBA" id="ARBA00023065"/>
    </source>
</evidence>
<dbReference type="InterPro" id="IPR023214">
    <property type="entry name" value="HAD_sf"/>
</dbReference>
<dbReference type="InterPro" id="IPR018303">
    <property type="entry name" value="ATPase_P-typ_P_site"/>
</dbReference>
<name>A0A0F4LTV0_9LACO</name>
<evidence type="ECO:0000256" key="4">
    <source>
        <dbReference type="ARBA" id="ARBA00022448"/>
    </source>
</evidence>
<evidence type="ECO:0000313" key="21">
    <source>
        <dbReference type="EMBL" id="KJY60966.1"/>
    </source>
</evidence>
<dbReference type="EC" id="7.2.2.8" evidence="3"/>
<feature type="transmembrane region" description="Helical" evidence="19">
    <location>
        <begin position="129"/>
        <end position="148"/>
    </location>
</feature>
<keyword evidence="5 19" id="KW-1003">Cell membrane</keyword>
<evidence type="ECO:0000256" key="19">
    <source>
        <dbReference type="RuleBase" id="RU362081"/>
    </source>
</evidence>
<dbReference type="InterPro" id="IPR059000">
    <property type="entry name" value="ATPase_P-type_domA"/>
</dbReference>
<dbReference type="InterPro" id="IPR008250">
    <property type="entry name" value="ATPase_P-typ_transduc_dom_A_sf"/>
</dbReference>
<sequence>MNQHQQHQMSMSSHDQMLHGGQMMHMGNLKQKFWNSLFLAVPILFMAPAMGLHLPFQFQFAGSDILVVLLATILFIYGGSPFLKGAVAELKARQPEMMTLISLGIVTAYGYSLYAFIHNNVLHQHPFVMDFFWELATLILIMLLGHWLEMNSMMQAQQAVNHLASLLPAKAHVLQNGRTHDVSLQQVAVGAKVVVRAGEAVPLDGQVISGHSEVNEALVTGESQAVQKNVNDAVVGGSLNGSKTLTIKVTQAAGSGFVANVNHLVQQSQQNKSQLQTWAQRVAGWLFYAALVIGFLALLVWSIISDVATGIQRLVTVLVIACPHALGLAIPLVNARSTALGSRHGILIQRRQVIEESAQIDYVVFDKTGTLTQGQFQVIACRSLSKEYDQSQILQIIGSLESQSNHPIAQSVRRYLKKQQQSFKPAQNVQTLAGGGLAGQVATENYQLLSPRLAAQKHLQVPTLHQSETTSFLVHDQQIIGYLIVGDQLRSTAKKMITAIKDQKLTPVMLTGDNSAIAAHIAKQLGIQHFKAELQPQVKQQIIADLQKKGHQVMMVGDGVNDAPSLAQANIGVAFGAGTDVALDAADVILVNSKPLAIIQFLKLARRTRQKTLENLWWGAGYNIIALPLAAGVLAFAGIVLSPALGALLMSLSTVIVALNAASLRL</sequence>
<dbReference type="SUPFAM" id="SSF81653">
    <property type="entry name" value="Calcium ATPase, transduction domain A"/>
    <property type="match status" value="1"/>
</dbReference>
<dbReference type="SUPFAM" id="SSF81665">
    <property type="entry name" value="Calcium ATPase, transmembrane domain M"/>
    <property type="match status" value="1"/>
</dbReference>
<evidence type="ECO:0000259" key="20">
    <source>
        <dbReference type="Pfam" id="PF00122"/>
    </source>
</evidence>
<keyword evidence="7 19" id="KW-0812">Transmembrane</keyword>
<evidence type="ECO:0000256" key="17">
    <source>
        <dbReference type="ARBA" id="ARBA00023136"/>
    </source>
</evidence>
<keyword evidence="17 19" id="KW-0472">Membrane</keyword>
<feature type="transmembrane region" description="Helical" evidence="19">
    <location>
        <begin position="282"/>
        <end position="304"/>
    </location>
</feature>
<keyword evidence="12" id="KW-0460">Magnesium</keyword>
<keyword evidence="10" id="KW-0187">Copper transport</keyword>
<dbReference type="InterPro" id="IPR027256">
    <property type="entry name" value="P-typ_ATPase_IB"/>
</dbReference>
<dbReference type="NCBIfam" id="TIGR01494">
    <property type="entry name" value="ATPase_P-type"/>
    <property type="match status" value="1"/>
</dbReference>